<keyword evidence="3" id="KW-1185">Reference proteome</keyword>
<feature type="compositionally biased region" description="Low complexity" evidence="1">
    <location>
        <begin position="273"/>
        <end position="293"/>
    </location>
</feature>
<reference evidence="2 3" key="1">
    <citation type="journal article" date="2010" name="Nature">
        <title>Perigord black truffle genome uncovers evolutionary origins and mechanisms of symbiosis.</title>
        <authorList>
            <person name="Martin F."/>
            <person name="Kohler A."/>
            <person name="Murat C."/>
            <person name="Balestrini R."/>
            <person name="Coutinho P.M."/>
            <person name="Jaillon O."/>
            <person name="Montanini B."/>
            <person name="Morin E."/>
            <person name="Noel B."/>
            <person name="Percudani R."/>
            <person name="Porcel B."/>
            <person name="Rubini A."/>
            <person name="Amicucci A."/>
            <person name="Amselem J."/>
            <person name="Anthouard V."/>
            <person name="Arcioni S."/>
            <person name="Artiguenave F."/>
            <person name="Aury J.M."/>
            <person name="Ballario P."/>
            <person name="Bolchi A."/>
            <person name="Brenna A."/>
            <person name="Brun A."/>
            <person name="Buee M."/>
            <person name="Cantarel B."/>
            <person name="Chevalier G."/>
            <person name="Couloux A."/>
            <person name="Da Silva C."/>
            <person name="Denoeud F."/>
            <person name="Duplessis S."/>
            <person name="Ghignone S."/>
            <person name="Hilselberger B."/>
            <person name="Iotti M."/>
            <person name="Marcais B."/>
            <person name="Mello A."/>
            <person name="Miranda M."/>
            <person name="Pacioni G."/>
            <person name="Quesneville H."/>
            <person name="Riccioni C."/>
            <person name="Ruotolo R."/>
            <person name="Splivallo R."/>
            <person name="Stocchi V."/>
            <person name="Tisserant E."/>
            <person name="Viscomi A.R."/>
            <person name="Zambonelli A."/>
            <person name="Zampieri E."/>
            <person name="Henrissat B."/>
            <person name="Lebrun M.H."/>
            <person name="Paolocci F."/>
            <person name="Bonfante P."/>
            <person name="Ottonello S."/>
            <person name="Wincker P."/>
        </authorList>
    </citation>
    <scope>NUCLEOTIDE SEQUENCE [LARGE SCALE GENOMIC DNA]</scope>
    <source>
        <strain evidence="2 3">Mel28</strain>
    </source>
</reference>
<sequence>MVRTANTNSTNSSPRKNSDNEWTTIPVKPKLLVSFPKHPAEPTLHMLLLHSYFPLNVPKWIWHCYLDDEVLSPNPRGRERYMRIQKAFTKSGNFFAERGIVLHSLNISTSRIVELFFGSEEDLWKADALVEEYSRAMTGADGYIRRKENIGKMVCHGVYFLEQFTGEFVGRWNLKEERLRELEDMNPVFDSNGKRVLYRIRYVHYMSSQASSEQLSRTGATWAVTFSDFRVAECFIDGHAEFNFFMDPCSGGLKWYQDNPSRFFHNPNGFRRSSGSSNGSGSVPGTVGSSGATTAIATTSGANKLIEKNSEGPALIEDPEQAKSTLDVKVETPADVKVTSIEQQKSEIEPIATATTGGAKQVVIKERPEVQVAPNTSWQTGSLGEVKATGAEQQKFEIQSTSTVPTDGVKEGLVVKNPEAQAPTNTFMKQATGMEAVQASTTEQQKLQPLQNLVGITPTAPIGPKGGEATAARSIGKMWGRRANNQSQGDRENHFPLLPPPPPPYRKPIATQILSGAPPDTLDKFSPLVPSAPSAGVLRPPLTEDAKRQYPINPRRPGAKVTPLAKEPTCGNNDNNNSAPASALVDQTTTAAAAITTATKQSYHQHRLSNPRQNINRRPSDTVPRTATTAPTGVSVSKGGANIAPVNASQPKIEKIYTPEVLEKRRLAKLATKKKRADKKRADKKAGALEDATGATGCGSGGEGEVKVEGKEAAQGVVIG</sequence>
<feature type="region of interest" description="Disordered" evidence="1">
    <location>
        <begin position="1"/>
        <end position="22"/>
    </location>
</feature>
<evidence type="ECO:0000256" key="1">
    <source>
        <dbReference type="SAM" id="MobiDB-lite"/>
    </source>
</evidence>
<feature type="region of interest" description="Disordered" evidence="1">
    <location>
        <begin position="598"/>
        <end position="633"/>
    </location>
</feature>
<evidence type="ECO:0000313" key="2">
    <source>
        <dbReference type="EMBL" id="CAZ84150.1"/>
    </source>
</evidence>
<protein>
    <submittedName>
        <fullName evidence="2">(Perigord truffle) hypothetical protein</fullName>
    </submittedName>
</protein>
<feature type="region of interest" description="Disordered" evidence="1">
    <location>
        <begin position="266"/>
        <end position="293"/>
    </location>
</feature>
<dbReference type="EMBL" id="FN430322">
    <property type="protein sequence ID" value="CAZ84150.1"/>
    <property type="molecule type" value="Genomic_DNA"/>
</dbReference>
<feature type="region of interest" description="Disordered" evidence="1">
    <location>
        <begin position="672"/>
        <end position="720"/>
    </location>
</feature>
<dbReference type="KEGG" id="tml:GSTUM_00008219001"/>
<dbReference type="RefSeq" id="XP_002839959.1">
    <property type="nucleotide sequence ID" value="XM_002839913.1"/>
</dbReference>
<dbReference type="GeneID" id="9184235"/>
<feature type="compositionally biased region" description="Polar residues" evidence="1">
    <location>
        <begin position="610"/>
        <end position="633"/>
    </location>
</feature>
<dbReference type="Proteomes" id="UP000006911">
    <property type="component" value="Unassembled WGS sequence"/>
</dbReference>
<dbReference type="InParanoid" id="D5GI07"/>
<gene>
    <name evidence="2" type="ORF">GSTUM_00008219001</name>
</gene>
<feature type="region of interest" description="Disordered" evidence="1">
    <location>
        <begin position="548"/>
        <end position="581"/>
    </location>
</feature>
<accession>D5GI07</accession>
<name>D5GI07_TUBMM</name>
<proteinExistence type="predicted"/>
<dbReference type="HOGENOM" id="CLU_384116_0_0_1"/>
<dbReference type="AlphaFoldDB" id="D5GI07"/>
<evidence type="ECO:0000313" key="3">
    <source>
        <dbReference type="Proteomes" id="UP000006911"/>
    </source>
</evidence>
<organism evidence="2 3">
    <name type="scientific">Tuber melanosporum (strain Mel28)</name>
    <name type="common">Perigord black truffle</name>
    <dbReference type="NCBI Taxonomy" id="656061"/>
    <lineage>
        <taxon>Eukaryota</taxon>
        <taxon>Fungi</taxon>
        <taxon>Dikarya</taxon>
        <taxon>Ascomycota</taxon>
        <taxon>Pezizomycotina</taxon>
        <taxon>Pezizomycetes</taxon>
        <taxon>Pezizales</taxon>
        <taxon>Tuberaceae</taxon>
        <taxon>Tuber</taxon>
    </lineage>
</organism>